<accession>A0A1H3FX87</accession>
<dbReference type="EMBL" id="FNOS01000004">
    <property type="protein sequence ID" value="SDX94784.1"/>
    <property type="molecule type" value="Genomic_DNA"/>
</dbReference>
<evidence type="ECO:0000256" key="1">
    <source>
        <dbReference type="SAM" id="MobiDB-lite"/>
    </source>
</evidence>
<feature type="region of interest" description="Disordered" evidence="1">
    <location>
        <begin position="18"/>
        <end position="52"/>
    </location>
</feature>
<feature type="compositionally biased region" description="Basic and acidic residues" evidence="1">
    <location>
        <begin position="35"/>
        <end position="52"/>
    </location>
</feature>
<dbReference type="PROSITE" id="PS51257">
    <property type="entry name" value="PROKAR_LIPOPROTEIN"/>
    <property type="match status" value="1"/>
</dbReference>
<evidence type="ECO:0000313" key="3">
    <source>
        <dbReference type="Proteomes" id="UP000198647"/>
    </source>
</evidence>
<feature type="compositionally biased region" description="Acidic residues" evidence="1">
    <location>
        <begin position="21"/>
        <end position="33"/>
    </location>
</feature>
<evidence type="ECO:0008006" key="4">
    <source>
        <dbReference type="Google" id="ProtNLM"/>
    </source>
</evidence>
<organism evidence="2 3">
    <name type="scientific">Salimicrobium album</name>
    <dbReference type="NCBI Taxonomy" id="50717"/>
    <lineage>
        <taxon>Bacteria</taxon>
        <taxon>Bacillati</taxon>
        <taxon>Bacillota</taxon>
        <taxon>Bacilli</taxon>
        <taxon>Bacillales</taxon>
        <taxon>Bacillaceae</taxon>
        <taxon>Salimicrobium</taxon>
    </lineage>
</organism>
<dbReference type="Proteomes" id="UP000198647">
    <property type="component" value="Unassembled WGS sequence"/>
</dbReference>
<name>A0A1H3FX87_9BACI</name>
<reference evidence="2 3" key="1">
    <citation type="submission" date="2016-10" db="EMBL/GenBank/DDBJ databases">
        <authorList>
            <person name="Varghese N."/>
            <person name="Submissions S."/>
        </authorList>
    </citation>
    <scope>NUCLEOTIDE SEQUENCE [LARGE SCALE GENOMIC DNA]</scope>
    <source>
        <strain evidence="2 3">DSM 20748</strain>
    </source>
</reference>
<sequence length="226" mass="24747">MWKWLIALSILLAACGTGEQTPEESAEAGDTPEAETSKDESEGAAKEKSEGSIDVDKGMFNVKVTLPKTLFEMEDGDFEEIKASAEEEGIGEVTDNGDGTITYKMSKSKHKEMMKEMEEEIESSLEEIREGGEYSSIQGVTANGDYSEFTLEAEQTAYEESFDGFAVFGIGVLGLYYQLFDGADPDDYSVVIHITDAATGEEFDTVEFPEVLDEMSGEQGEEYGTE</sequence>
<proteinExistence type="predicted"/>
<gene>
    <name evidence="2" type="ORF">SAMN04488081_1691</name>
</gene>
<keyword evidence="3" id="KW-1185">Reference proteome</keyword>
<comment type="caution">
    <text evidence="2">The sequence shown here is derived from an EMBL/GenBank/DDBJ whole genome shotgun (WGS) entry which is preliminary data.</text>
</comment>
<dbReference type="RefSeq" id="WP_093107136.1">
    <property type="nucleotide sequence ID" value="NZ_FNOS01000004.1"/>
</dbReference>
<protein>
    <recommendedName>
        <fullName evidence="4">Antigen I/II N-terminal domain-containing protein</fullName>
    </recommendedName>
</protein>
<evidence type="ECO:0000313" key="2">
    <source>
        <dbReference type="EMBL" id="SDX94784.1"/>
    </source>
</evidence>